<evidence type="ECO:0000313" key="1">
    <source>
        <dbReference type="EMBL" id="KAA6341101.1"/>
    </source>
</evidence>
<sequence length="281" mass="31328">MAQSNSASDFISYSTIRIECVTSKGQLSTGTGFFFNFCKDGQTVCPAIVTNKHVIKDAVSCTLTFSLADNFGNPIDVLQHKVNIPDFQKPWKLHSNPKVDLCTMPIANIIMILKSKGINLFYTALDESLLPNENQKKEFQSIEDIVMVGYPNGIWDALNNKPIFRKGITATHPDRDYMGNKEFLIDAACFPGSSGSPVFIYNEIGYFDGKQFNLGKRRVLLLGILYAGPQHFIKGEIQVEDRALTPVSISSVPNNLGVVIKAEKLSYFEELFKKELNELAQ</sequence>
<protein>
    <recommendedName>
        <fullName evidence="2">Serine protease</fullName>
    </recommendedName>
</protein>
<dbReference type="Gene3D" id="2.40.10.10">
    <property type="entry name" value="Trypsin-like serine proteases"/>
    <property type="match status" value="2"/>
</dbReference>
<comment type="caution">
    <text evidence="1">The sequence shown here is derived from an EMBL/GenBank/DDBJ whole genome shotgun (WGS) entry which is preliminary data.</text>
</comment>
<gene>
    <name evidence="1" type="ORF">EZS27_011075</name>
</gene>
<organism evidence="1">
    <name type="scientific">termite gut metagenome</name>
    <dbReference type="NCBI Taxonomy" id="433724"/>
    <lineage>
        <taxon>unclassified sequences</taxon>
        <taxon>metagenomes</taxon>
        <taxon>organismal metagenomes</taxon>
    </lineage>
</organism>
<dbReference type="EMBL" id="SNRY01000412">
    <property type="protein sequence ID" value="KAA6341101.1"/>
    <property type="molecule type" value="Genomic_DNA"/>
</dbReference>
<accession>A0A5J4S738</accession>
<evidence type="ECO:0008006" key="2">
    <source>
        <dbReference type="Google" id="ProtNLM"/>
    </source>
</evidence>
<dbReference type="AlphaFoldDB" id="A0A5J4S738"/>
<dbReference type="SUPFAM" id="SSF50494">
    <property type="entry name" value="Trypsin-like serine proteases"/>
    <property type="match status" value="1"/>
</dbReference>
<reference evidence="1" key="1">
    <citation type="submission" date="2019-03" db="EMBL/GenBank/DDBJ databases">
        <title>Single cell metagenomics reveals metabolic interactions within the superorganism composed of flagellate Streblomastix strix and complex community of Bacteroidetes bacteria on its surface.</title>
        <authorList>
            <person name="Treitli S.C."/>
            <person name="Kolisko M."/>
            <person name="Husnik F."/>
            <person name="Keeling P."/>
            <person name="Hampl V."/>
        </authorList>
    </citation>
    <scope>NUCLEOTIDE SEQUENCE</scope>
    <source>
        <strain evidence="1">STM</strain>
    </source>
</reference>
<proteinExistence type="predicted"/>
<name>A0A5J4S738_9ZZZZ</name>
<dbReference type="InterPro" id="IPR043504">
    <property type="entry name" value="Peptidase_S1_PA_chymotrypsin"/>
</dbReference>
<dbReference type="InterPro" id="IPR009003">
    <property type="entry name" value="Peptidase_S1_PA"/>
</dbReference>
<dbReference type="Pfam" id="PF13365">
    <property type="entry name" value="Trypsin_2"/>
    <property type="match status" value="1"/>
</dbReference>